<dbReference type="Pfam" id="PF01276">
    <property type="entry name" value="OKR_DC_1"/>
    <property type="match status" value="1"/>
</dbReference>
<dbReference type="InterPro" id="IPR052357">
    <property type="entry name" value="Orn_Lys_Arg_decarboxylase-I"/>
</dbReference>
<evidence type="ECO:0000313" key="8">
    <source>
        <dbReference type="EMBL" id="GEQ21512.1"/>
    </source>
</evidence>
<dbReference type="Gene3D" id="3.90.100.10">
    <property type="entry name" value="Orn/Lys/Arg decarboxylase, C-terminal domain"/>
    <property type="match status" value="1"/>
</dbReference>
<dbReference type="InterPro" id="IPR015424">
    <property type="entry name" value="PyrdxlP-dep_Trfase"/>
</dbReference>
<comment type="caution">
    <text evidence="8">The sequence shown here is derived from an EMBL/GenBank/DDBJ whole genome shotgun (WGS) entry which is preliminary data.</text>
</comment>
<dbReference type="CDD" id="cd00615">
    <property type="entry name" value="Orn_deC_like"/>
    <property type="match status" value="1"/>
</dbReference>
<keyword evidence="5" id="KW-0456">Lyase</keyword>
<dbReference type="EMBL" id="BKBC01000025">
    <property type="protein sequence ID" value="GEQ21512.1"/>
    <property type="molecule type" value="Genomic_DNA"/>
</dbReference>
<name>A0A512TML7_CLOBU</name>
<reference evidence="8 9" key="1">
    <citation type="submission" date="2019-07" db="EMBL/GenBank/DDBJ databases">
        <title>Whole genome shotgun sequence of Clostridium butyricum NBRC 3858.</title>
        <authorList>
            <person name="Hosoyama A."/>
            <person name="Uohara A."/>
            <person name="Ohji S."/>
            <person name="Ichikawa N."/>
        </authorList>
    </citation>
    <scope>NUCLEOTIDE SEQUENCE [LARGE SCALE GENOMIC DNA]</scope>
    <source>
        <strain evidence="8 9">NBRC 3858</strain>
    </source>
</reference>
<evidence type="ECO:0000256" key="6">
    <source>
        <dbReference type="SAM" id="MobiDB-lite"/>
    </source>
</evidence>
<dbReference type="PANTHER" id="PTHR43277">
    <property type="entry name" value="ARGININE DECARBOXYLASE"/>
    <property type="match status" value="1"/>
</dbReference>
<evidence type="ECO:0000256" key="1">
    <source>
        <dbReference type="ARBA" id="ARBA00001933"/>
    </source>
</evidence>
<keyword evidence="4" id="KW-0663">Pyridoxal phosphate</keyword>
<dbReference type="Pfam" id="PF03711">
    <property type="entry name" value="OKR_DC_1_C"/>
    <property type="match status" value="1"/>
</dbReference>
<accession>A0A512TML7</accession>
<feature type="compositionally biased region" description="Basic and acidic residues" evidence="6">
    <location>
        <begin position="1"/>
        <end position="14"/>
    </location>
</feature>
<proteinExistence type="inferred from homology"/>
<dbReference type="SUPFAM" id="SSF55904">
    <property type="entry name" value="Ornithine decarboxylase C-terminal domain"/>
    <property type="match status" value="1"/>
</dbReference>
<evidence type="ECO:0000256" key="3">
    <source>
        <dbReference type="ARBA" id="ARBA00022793"/>
    </source>
</evidence>
<dbReference type="SUPFAM" id="SSF53383">
    <property type="entry name" value="PLP-dependent transferases"/>
    <property type="match status" value="1"/>
</dbReference>
<comment type="cofactor">
    <cofactor evidence="1">
        <name>pyridoxal 5'-phosphate</name>
        <dbReference type="ChEBI" id="CHEBI:597326"/>
    </cofactor>
</comment>
<comment type="similarity">
    <text evidence="2">Belongs to the Orn/Lys/Arg decarboxylase class-I family.</text>
</comment>
<evidence type="ECO:0000256" key="5">
    <source>
        <dbReference type="ARBA" id="ARBA00023239"/>
    </source>
</evidence>
<keyword evidence="3" id="KW-0210">Decarboxylase</keyword>
<evidence type="ECO:0000256" key="4">
    <source>
        <dbReference type="ARBA" id="ARBA00022898"/>
    </source>
</evidence>
<feature type="region of interest" description="Disordered" evidence="6">
    <location>
        <begin position="1"/>
        <end position="27"/>
    </location>
</feature>
<sequence length="508" mass="56459">MNEKEDMTINKEESNENLSPYKKDKEKHSKAPIYEALMNYKNARVVPFDVPGHKQGRGNPMLKEFLGEKCLSVDVNSMKPLDNLCHPVSVIKEAEELAADAFGAKHAFFMVNGTTSAVQAMVMSVCKKGEKIIMPRNVHRSAINALVISGAIPVYINPGVNKKLGIPLGMSVKDVEKAIKENPDAKAVLVNNPTYYGICSDLKKITEIAHKHGMYVLADEAHGTHFYFGDNMPVSAMEAGADMAAVSMHKTGGSLTQSSFLLLNCDLHVGYVRQIINLTQTTSGSYLLMSSLDLARRDLVLNGKEIFKKVTSLAEYARQEINKIGGYYAFSEELIDKDQVFDFDKTKLSVFTRDIGLAGIEVYDILRDEYGIQIEFGDIANILAIISVGDRELTLERLISALYEIKRVHSKDKSGMFDHEYINPEVVLTPQEAFYCNKKSIPMNESDGCICAEFVMCYPPGIPILAPGERITEEILDYINYAKEKGCFLTGTEDSKIEKINIVEGEIC</sequence>
<evidence type="ECO:0000313" key="9">
    <source>
        <dbReference type="Proteomes" id="UP000321089"/>
    </source>
</evidence>
<gene>
    <name evidence="8" type="ORF">CBU02nite_20180</name>
</gene>
<dbReference type="PROSITE" id="PS00703">
    <property type="entry name" value="OKR_DC_1"/>
    <property type="match status" value="1"/>
</dbReference>
<dbReference type="Gene3D" id="3.40.640.10">
    <property type="entry name" value="Type I PLP-dependent aspartate aminotransferase-like (Major domain)"/>
    <property type="match status" value="1"/>
</dbReference>
<dbReference type="InterPro" id="IPR000310">
    <property type="entry name" value="Orn/Lys/Arg_deCO2ase_major_dom"/>
</dbReference>
<dbReference type="AlphaFoldDB" id="A0A512TML7"/>
<evidence type="ECO:0000256" key="2">
    <source>
        <dbReference type="ARBA" id="ARBA00010671"/>
    </source>
</evidence>
<dbReference type="Proteomes" id="UP000321089">
    <property type="component" value="Unassembled WGS sequence"/>
</dbReference>
<organism evidence="8 9">
    <name type="scientific">Clostridium butyricum</name>
    <dbReference type="NCBI Taxonomy" id="1492"/>
    <lineage>
        <taxon>Bacteria</taxon>
        <taxon>Bacillati</taxon>
        <taxon>Bacillota</taxon>
        <taxon>Clostridia</taxon>
        <taxon>Eubacteriales</taxon>
        <taxon>Clostridiaceae</taxon>
        <taxon>Clostridium</taxon>
    </lineage>
</organism>
<feature type="domain" description="Orn/Lys/Arg decarboxylases family 1 pyridoxal-P attachment site" evidence="7">
    <location>
        <begin position="245"/>
        <end position="259"/>
    </location>
</feature>
<dbReference type="PANTHER" id="PTHR43277:SF4">
    <property type="entry name" value="ARGININE DECARBOXYLASE"/>
    <property type="match status" value="1"/>
</dbReference>
<dbReference type="InterPro" id="IPR008286">
    <property type="entry name" value="Prn/Lys/Arg_de-COase_C"/>
</dbReference>
<protein>
    <submittedName>
        <fullName evidence="8">Arginine decarboxylase</fullName>
    </submittedName>
</protein>
<dbReference type="InterPro" id="IPR036633">
    <property type="entry name" value="Prn/Lys/Arg_de-COase_C_sf"/>
</dbReference>
<dbReference type="GO" id="GO:0016831">
    <property type="term" value="F:carboxy-lyase activity"/>
    <property type="evidence" value="ECO:0007669"/>
    <property type="project" value="UniProtKB-KW"/>
</dbReference>
<evidence type="ECO:0000259" key="7">
    <source>
        <dbReference type="PROSITE" id="PS00703"/>
    </source>
</evidence>
<dbReference type="InterPro" id="IPR015421">
    <property type="entry name" value="PyrdxlP-dep_Trfase_major"/>
</dbReference>